<dbReference type="InterPro" id="IPR003593">
    <property type="entry name" value="AAA+_ATPase"/>
</dbReference>
<sequence length="607" mass="64018">MTRIVTRTPAAGGWSGLWRLGAGHRGRIALLAIASFGAAMVEAAFLVLVTGLLLALASGRDVIGPVAGREVPIDLALWGAAVGLILRLLLNVLSVRQSAALSAIVRTNLRRRLAHAYLGAAWKVHQREPSGRLQELLTSFIARVLAAVAAAIQGLSAALSLLAFLGAGLVIQPLATVAVLVFLGVLAALLGPLRNAIRRAAHRSGTADLEFATSVAELGSLGREMQVFGARGAFLRRVDALTDVATEEQRRVQVLYGSLSPTYTFFAYGAVLVAIGGLSIIDARDLTTVGAVTLLMLRSLTYGQQMVSVHGTVVSALPALEEVEVTARRYESTPASGGSLRPETVLPLVVDSAGFSYDGQRATLEGVDLTLEQGEILGIIGPSGAGKSTIAQLLLGLREPDVGVLTAGGRDLVDLDRDWWTRQVSFVPQDPALFTGTVADNIRFFRDDIDDESMRRAAAQANVLRDITFLPDGFDTDLGERGSALSGGQRQRLSIARALAGSPSLIVLDEPTSALDGHSEQLIRNTIVGLRGQVTVVVIAHRMSTIDMCDRIMVVEGGRVTALDTPDALRATSAFYRQALATAGLGKADLGDLGHTGQVGTAVRRTT</sequence>
<dbReference type="PANTHER" id="PTHR24221:SF654">
    <property type="entry name" value="ATP-BINDING CASSETTE SUB-FAMILY B MEMBER 6"/>
    <property type="match status" value="1"/>
</dbReference>
<feature type="transmembrane region" description="Helical" evidence="7">
    <location>
        <begin position="75"/>
        <end position="93"/>
    </location>
</feature>
<feature type="transmembrane region" description="Helical" evidence="7">
    <location>
        <begin position="28"/>
        <end position="55"/>
    </location>
</feature>
<dbReference type="GO" id="GO:0005524">
    <property type="term" value="F:ATP binding"/>
    <property type="evidence" value="ECO:0007669"/>
    <property type="project" value="UniProtKB-KW"/>
</dbReference>
<keyword evidence="3" id="KW-0547">Nucleotide-binding</keyword>
<evidence type="ECO:0000259" key="9">
    <source>
        <dbReference type="PROSITE" id="PS50929"/>
    </source>
</evidence>
<evidence type="ECO:0000313" key="11">
    <source>
        <dbReference type="Proteomes" id="UP000029990"/>
    </source>
</evidence>
<dbReference type="Pfam" id="PF00005">
    <property type="entry name" value="ABC_tran"/>
    <property type="match status" value="1"/>
</dbReference>
<evidence type="ECO:0000313" key="10">
    <source>
        <dbReference type="EMBL" id="KGN29040.1"/>
    </source>
</evidence>
<evidence type="ECO:0000256" key="6">
    <source>
        <dbReference type="ARBA" id="ARBA00023136"/>
    </source>
</evidence>
<dbReference type="PROSITE" id="PS00211">
    <property type="entry name" value="ABC_TRANSPORTER_1"/>
    <property type="match status" value="1"/>
</dbReference>
<keyword evidence="5 7" id="KW-1133">Transmembrane helix</keyword>
<dbReference type="InterPro" id="IPR011527">
    <property type="entry name" value="ABC1_TM_dom"/>
</dbReference>
<keyword evidence="2 7" id="KW-0812">Transmembrane</keyword>
<comment type="caution">
    <text evidence="10">The sequence shown here is derived from an EMBL/GenBank/DDBJ whole genome shotgun (WGS) entry which is preliminary data.</text>
</comment>
<organism evidence="10 11">
    <name type="scientific">Knoellia flava TL1</name>
    <dbReference type="NCBI Taxonomy" id="1385518"/>
    <lineage>
        <taxon>Bacteria</taxon>
        <taxon>Bacillati</taxon>
        <taxon>Actinomycetota</taxon>
        <taxon>Actinomycetes</taxon>
        <taxon>Micrococcales</taxon>
        <taxon>Intrasporangiaceae</taxon>
        <taxon>Knoellia</taxon>
    </lineage>
</organism>
<dbReference type="SMART" id="SM00382">
    <property type="entry name" value="AAA"/>
    <property type="match status" value="1"/>
</dbReference>
<evidence type="ECO:0000256" key="4">
    <source>
        <dbReference type="ARBA" id="ARBA00022840"/>
    </source>
</evidence>
<dbReference type="RefSeq" id="WP_084100824.1">
    <property type="nucleotide sequence ID" value="NZ_AVPI01000067.1"/>
</dbReference>
<comment type="subcellular location">
    <subcellularLocation>
        <location evidence="1">Cell membrane</location>
        <topology evidence="1">Multi-pass membrane protein</topology>
    </subcellularLocation>
</comment>
<dbReference type="SUPFAM" id="SSF90123">
    <property type="entry name" value="ABC transporter transmembrane region"/>
    <property type="match status" value="1"/>
</dbReference>
<name>A0ABR4XB21_9MICO</name>
<feature type="transmembrane region" description="Helical" evidence="7">
    <location>
        <begin position="171"/>
        <end position="193"/>
    </location>
</feature>
<feature type="transmembrane region" description="Helical" evidence="7">
    <location>
        <begin position="140"/>
        <end position="165"/>
    </location>
</feature>
<evidence type="ECO:0000256" key="5">
    <source>
        <dbReference type="ARBA" id="ARBA00022989"/>
    </source>
</evidence>
<dbReference type="EMBL" id="AVPI01000067">
    <property type="protein sequence ID" value="KGN29040.1"/>
    <property type="molecule type" value="Genomic_DNA"/>
</dbReference>
<dbReference type="InterPro" id="IPR027417">
    <property type="entry name" value="P-loop_NTPase"/>
</dbReference>
<feature type="domain" description="ABC transporter" evidence="8">
    <location>
        <begin position="348"/>
        <end position="582"/>
    </location>
</feature>
<dbReference type="InterPro" id="IPR003439">
    <property type="entry name" value="ABC_transporter-like_ATP-bd"/>
</dbReference>
<dbReference type="PANTHER" id="PTHR24221">
    <property type="entry name" value="ATP-BINDING CASSETTE SUB-FAMILY B"/>
    <property type="match status" value="1"/>
</dbReference>
<dbReference type="Pfam" id="PF00664">
    <property type="entry name" value="ABC_membrane"/>
    <property type="match status" value="1"/>
</dbReference>
<dbReference type="Gene3D" id="3.40.50.300">
    <property type="entry name" value="P-loop containing nucleotide triphosphate hydrolases"/>
    <property type="match status" value="1"/>
</dbReference>
<keyword evidence="4 10" id="KW-0067">ATP-binding</keyword>
<reference evidence="10 11" key="1">
    <citation type="submission" date="2013-08" db="EMBL/GenBank/DDBJ databases">
        <title>The genome sequence of Knoellia flava.</title>
        <authorList>
            <person name="Zhu W."/>
            <person name="Wang G."/>
        </authorList>
    </citation>
    <scope>NUCLEOTIDE SEQUENCE [LARGE SCALE GENOMIC DNA]</scope>
    <source>
        <strain evidence="10 11">TL1</strain>
    </source>
</reference>
<evidence type="ECO:0000256" key="3">
    <source>
        <dbReference type="ARBA" id="ARBA00022741"/>
    </source>
</evidence>
<evidence type="ECO:0000256" key="7">
    <source>
        <dbReference type="SAM" id="Phobius"/>
    </source>
</evidence>
<keyword evidence="6 7" id="KW-0472">Membrane</keyword>
<accession>A0ABR4XB21</accession>
<dbReference type="InterPro" id="IPR036640">
    <property type="entry name" value="ABC1_TM_sf"/>
</dbReference>
<dbReference type="InterPro" id="IPR017871">
    <property type="entry name" value="ABC_transporter-like_CS"/>
</dbReference>
<dbReference type="PROSITE" id="PS50929">
    <property type="entry name" value="ABC_TM1F"/>
    <property type="match status" value="1"/>
</dbReference>
<evidence type="ECO:0000256" key="2">
    <source>
        <dbReference type="ARBA" id="ARBA00022692"/>
    </source>
</evidence>
<dbReference type="Gene3D" id="1.20.1560.10">
    <property type="entry name" value="ABC transporter type 1, transmembrane domain"/>
    <property type="match status" value="1"/>
</dbReference>
<dbReference type="PROSITE" id="PS50893">
    <property type="entry name" value="ABC_TRANSPORTER_2"/>
    <property type="match status" value="1"/>
</dbReference>
<dbReference type="SUPFAM" id="SSF52540">
    <property type="entry name" value="P-loop containing nucleoside triphosphate hydrolases"/>
    <property type="match status" value="1"/>
</dbReference>
<feature type="domain" description="ABC transmembrane type-1" evidence="9">
    <location>
        <begin position="29"/>
        <end position="297"/>
    </location>
</feature>
<keyword evidence="11" id="KW-1185">Reference proteome</keyword>
<feature type="transmembrane region" description="Helical" evidence="7">
    <location>
        <begin position="263"/>
        <end position="281"/>
    </location>
</feature>
<gene>
    <name evidence="10" type="ORF">N798_15620</name>
</gene>
<proteinExistence type="predicted"/>
<protein>
    <submittedName>
        <fullName evidence="10">ABC transporter ATP-binding protein</fullName>
    </submittedName>
</protein>
<dbReference type="Proteomes" id="UP000029990">
    <property type="component" value="Unassembled WGS sequence"/>
</dbReference>
<dbReference type="InterPro" id="IPR039421">
    <property type="entry name" value="Type_1_exporter"/>
</dbReference>
<evidence type="ECO:0000256" key="1">
    <source>
        <dbReference type="ARBA" id="ARBA00004651"/>
    </source>
</evidence>
<evidence type="ECO:0000259" key="8">
    <source>
        <dbReference type="PROSITE" id="PS50893"/>
    </source>
</evidence>